<dbReference type="GeneID" id="28731616"/>
<dbReference type="PANTHER" id="PTHR31965:SF1">
    <property type="entry name" value="TRANSMEMBRANE PROTEIN 42"/>
    <property type="match status" value="1"/>
</dbReference>
<evidence type="ECO:0000259" key="4">
    <source>
        <dbReference type="Pfam" id="PF00892"/>
    </source>
</evidence>
<comment type="caution">
    <text evidence="5">The sequence shown here is derived from an EMBL/GenBank/DDBJ whole genome shotgun (WGS) entry which is preliminary data.</text>
</comment>
<dbReference type="OrthoDB" id="5854584at2759"/>
<accession>A0A0N0NI98</accession>
<name>A0A0N0NI98_9EURO</name>
<protein>
    <recommendedName>
        <fullName evidence="4">EamA domain-containing protein</fullName>
    </recommendedName>
</protein>
<dbReference type="Proteomes" id="UP000038010">
    <property type="component" value="Unassembled WGS sequence"/>
</dbReference>
<evidence type="ECO:0000256" key="2">
    <source>
        <dbReference type="SAM" id="MobiDB-lite"/>
    </source>
</evidence>
<dbReference type="InterPro" id="IPR037185">
    <property type="entry name" value="EmrE-like"/>
</dbReference>
<feature type="domain" description="EamA" evidence="4">
    <location>
        <begin position="44"/>
        <end position="169"/>
    </location>
</feature>
<feature type="region of interest" description="Disordered" evidence="2">
    <location>
        <begin position="173"/>
        <end position="204"/>
    </location>
</feature>
<gene>
    <name evidence="5" type="ORF">AB675_10932</name>
</gene>
<feature type="compositionally biased region" description="Low complexity" evidence="2">
    <location>
        <begin position="18"/>
        <end position="28"/>
    </location>
</feature>
<dbReference type="InterPro" id="IPR039632">
    <property type="entry name" value="TMEM42"/>
</dbReference>
<dbReference type="AlphaFoldDB" id="A0A0N0NI98"/>
<keyword evidence="3" id="KW-0812">Transmembrane</keyword>
<dbReference type="PANTHER" id="PTHR31965">
    <property type="entry name" value="TRANSMEMBRANE PROTEIN 42"/>
    <property type="match status" value="1"/>
</dbReference>
<feature type="compositionally biased region" description="Basic and acidic residues" evidence="2">
    <location>
        <begin position="173"/>
        <end position="182"/>
    </location>
</feature>
<reference evidence="5 6" key="1">
    <citation type="submission" date="2015-06" db="EMBL/GenBank/DDBJ databases">
        <title>Draft genome of the ant-associated black yeast Phialophora attae CBS 131958.</title>
        <authorList>
            <person name="Moreno L.F."/>
            <person name="Stielow B.J."/>
            <person name="de Hoog S."/>
            <person name="Vicente V.A."/>
            <person name="Weiss V.A."/>
            <person name="de Vries M."/>
            <person name="Cruz L.M."/>
            <person name="Souza E.M."/>
        </authorList>
    </citation>
    <scope>NUCLEOTIDE SEQUENCE [LARGE SCALE GENOMIC DNA]</scope>
    <source>
        <strain evidence="5 6">CBS 131958</strain>
    </source>
</reference>
<dbReference type="EMBL" id="LFJN01000039">
    <property type="protein sequence ID" value="KPI35488.1"/>
    <property type="molecule type" value="Genomic_DNA"/>
</dbReference>
<feature type="transmembrane region" description="Helical" evidence="3">
    <location>
        <begin position="43"/>
        <end position="62"/>
    </location>
</feature>
<feature type="transmembrane region" description="Helical" evidence="3">
    <location>
        <begin position="93"/>
        <end position="117"/>
    </location>
</feature>
<keyword evidence="3" id="KW-0472">Membrane</keyword>
<feature type="compositionally biased region" description="Acidic residues" evidence="2">
    <location>
        <begin position="192"/>
        <end position="204"/>
    </location>
</feature>
<dbReference type="SUPFAM" id="SSF103481">
    <property type="entry name" value="Multidrug resistance efflux transporter EmrE"/>
    <property type="match status" value="1"/>
</dbReference>
<sequence>MAVKQRKPRSQAGHPAAKKPSSPSLAPPVDSNMPLVDILRRQPLWIILAVASGACAALNGVFAKLTTTALTSTLSASISTFFHLPPNNTPIDLLVRLTFFGLNLAFNALMWALFTAALTRGDSTTRVSVVNVSANFMVTAVMGWIIFGEELKGLWWVGAGLLAVGNVVIGRRDESSGKKEGTSEAEASLLGEETEREGEGDLLELDGDVVHVDADDWSGEQRRLSKGEDADAPI</sequence>
<proteinExistence type="predicted"/>
<dbReference type="InterPro" id="IPR000620">
    <property type="entry name" value="EamA_dom"/>
</dbReference>
<evidence type="ECO:0000256" key="1">
    <source>
        <dbReference type="ARBA" id="ARBA00004477"/>
    </source>
</evidence>
<keyword evidence="3" id="KW-1133">Transmembrane helix</keyword>
<feature type="region of interest" description="Disordered" evidence="2">
    <location>
        <begin position="1"/>
        <end position="28"/>
    </location>
</feature>
<dbReference type="STRING" id="1664694.A0A0N0NI98"/>
<evidence type="ECO:0000256" key="3">
    <source>
        <dbReference type="SAM" id="Phobius"/>
    </source>
</evidence>
<organism evidence="5 6">
    <name type="scientific">Cyphellophora attinorum</name>
    <dbReference type="NCBI Taxonomy" id="1664694"/>
    <lineage>
        <taxon>Eukaryota</taxon>
        <taxon>Fungi</taxon>
        <taxon>Dikarya</taxon>
        <taxon>Ascomycota</taxon>
        <taxon>Pezizomycotina</taxon>
        <taxon>Eurotiomycetes</taxon>
        <taxon>Chaetothyriomycetidae</taxon>
        <taxon>Chaetothyriales</taxon>
        <taxon>Cyphellophoraceae</taxon>
        <taxon>Cyphellophora</taxon>
    </lineage>
</organism>
<comment type="subcellular location">
    <subcellularLocation>
        <location evidence="1">Endoplasmic reticulum membrane</location>
        <topology evidence="1">Multi-pass membrane protein</topology>
    </subcellularLocation>
</comment>
<dbReference type="VEuPathDB" id="FungiDB:AB675_10932"/>
<dbReference type="GO" id="GO:0016020">
    <property type="term" value="C:membrane"/>
    <property type="evidence" value="ECO:0007669"/>
    <property type="project" value="InterPro"/>
</dbReference>
<keyword evidence="6" id="KW-1185">Reference proteome</keyword>
<dbReference type="Pfam" id="PF00892">
    <property type="entry name" value="EamA"/>
    <property type="match status" value="1"/>
</dbReference>
<dbReference type="RefSeq" id="XP_017995451.1">
    <property type="nucleotide sequence ID" value="XM_018139736.1"/>
</dbReference>
<feature type="transmembrane region" description="Helical" evidence="3">
    <location>
        <begin position="153"/>
        <end position="169"/>
    </location>
</feature>
<feature type="transmembrane region" description="Helical" evidence="3">
    <location>
        <begin position="129"/>
        <end position="147"/>
    </location>
</feature>
<evidence type="ECO:0000313" key="5">
    <source>
        <dbReference type="EMBL" id="KPI35488.1"/>
    </source>
</evidence>
<evidence type="ECO:0000313" key="6">
    <source>
        <dbReference type="Proteomes" id="UP000038010"/>
    </source>
</evidence>